<sequence>MRLRGWIAPVMVGVAVAAGMAIASPASAAGGGCFTAVRSGWNIGVCSSDNGSSVFGDIYINSRGTFSSCSVSYKLVTSNSGTLLKQRGNHSCTTGHHSAISAAMPAGGAITVMTLTVNGNSTYLTGSSPRAY</sequence>
<dbReference type="RefSeq" id="WP_144022456.1">
    <property type="nucleotide sequence ID" value="NZ_FZPH01000001.1"/>
</dbReference>
<protein>
    <submittedName>
        <fullName evidence="2">Uncharacterized protein</fullName>
    </submittedName>
</protein>
<organism evidence="2 3">
    <name type="scientific">Asanoa hainanensis</name>
    <dbReference type="NCBI Taxonomy" id="560556"/>
    <lineage>
        <taxon>Bacteria</taxon>
        <taxon>Bacillati</taxon>
        <taxon>Actinomycetota</taxon>
        <taxon>Actinomycetes</taxon>
        <taxon>Micromonosporales</taxon>
        <taxon>Micromonosporaceae</taxon>
        <taxon>Asanoa</taxon>
    </lineage>
</organism>
<feature type="chain" id="PRO_5012467008" evidence="1">
    <location>
        <begin position="29"/>
        <end position="132"/>
    </location>
</feature>
<evidence type="ECO:0000313" key="2">
    <source>
        <dbReference type="EMBL" id="SNS74697.1"/>
    </source>
</evidence>
<accession>A0A239GZX9</accession>
<feature type="signal peptide" evidence="1">
    <location>
        <begin position="1"/>
        <end position="28"/>
    </location>
</feature>
<keyword evidence="3" id="KW-1185">Reference proteome</keyword>
<reference evidence="2 3" key="1">
    <citation type="submission" date="2017-06" db="EMBL/GenBank/DDBJ databases">
        <authorList>
            <person name="Kim H.J."/>
            <person name="Triplett B.A."/>
        </authorList>
    </citation>
    <scope>NUCLEOTIDE SEQUENCE [LARGE SCALE GENOMIC DNA]</scope>
    <source>
        <strain evidence="2 3">CGMCC 4.5593</strain>
    </source>
</reference>
<evidence type="ECO:0000256" key="1">
    <source>
        <dbReference type="SAM" id="SignalP"/>
    </source>
</evidence>
<evidence type="ECO:0000313" key="3">
    <source>
        <dbReference type="Proteomes" id="UP000198362"/>
    </source>
</evidence>
<dbReference type="Proteomes" id="UP000198362">
    <property type="component" value="Unassembled WGS sequence"/>
</dbReference>
<keyword evidence="1" id="KW-0732">Signal</keyword>
<dbReference type="PROSITE" id="PS51257">
    <property type="entry name" value="PROKAR_LIPOPROTEIN"/>
    <property type="match status" value="1"/>
</dbReference>
<dbReference type="AlphaFoldDB" id="A0A239GZX9"/>
<dbReference type="EMBL" id="FZPH01000001">
    <property type="protein sequence ID" value="SNS74697.1"/>
    <property type="molecule type" value="Genomic_DNA"/>
</dbReference>
<proteinExistence type="predicted"/>
<name>A0A239GZX9_9ACTN</name>
<dbReference type="OrthoDB" id="3405811at2"/>
<gene>
    <name evidence="2" type="ORF">SAMN05421812_101634</name>
</gene>